<feature type="transmembrane region" description="Helical" evidence="1">
    <location>
        <begin position="20"/>
        <end position="35"/>
    </location>
</feature>
<keyword evidence="1" id="KW-0472">Membrane</keyword>
<gene>
    <name evidence="2" type="ORF">niasHS_011407</name>
</gene>
<evidence type="ECO:0000313" key="2">
    <source>
        <dbReference type="EMBL" id="KAL3080956.1"/>
    </source>
</evidence>
<organism evidence="2 3">
    <name type="scientific">Heterodera schachtii</name>
    <name type="common">Sugarbeet cyst nematode worm</name>
    <name type="synonym">Tylenchus schachtii</name>
    <dbReference type="NCBI Taxonomy" id="97005"/>
    <lineage>
        <taxon>Eukaryota</taxon>
        <taxon>Metazoa</taxon>
        <taxon>Ecdysozoa</taxon>
        <taxon>Nematoda</taxon>
        <taxon>Chromadorea</taxon>
        <taxon>Rhabditida</taxon>
        <taxon>Tylenchina</taxon>
        <taxon>Tylenchomorpha</taxon>
        <taxon>Tylenchoidea</taxon>
        <taxon>Heteroderidae</taxon>
        <taxon>Heteroderinae</taxon>
        <taxon>Heterodera</taxon>
    </lineage>
</organism>
<dbReference type="EMBL" id="JBICCN010000283">
    <property type="protein sequence ID" value="KAL3080956.1"/>
    <property type="molecule type" value="Genomic_DNA"/>
</dbReference>
<keyword evidence="1" id="KW-0812">Transmembrane</keyword>
<reference evidence="2 3" key="1">
    <citation type="submission" date="2024-10" db="EMBL/GenBank/DDBJ databases">
        <authorList>
            <person name="Kim D."/>
        </authorList>
    </citation>
    <scope>NUCLEOTIDE SEQUENCE [LARGE SCALE GENOMIC DNA]</scope>
    <source>
        <strain evidence="2">Taebaek</strain>
    </source>
</reference>
<keyword evidence="1" id="KW-1133">Transmembrane helix</keyword>
<comment type="caution">
    <text evidence="2">The sequence shown here is derived from an EMBL/GenBank/DDBJ whole genome shotgun (WGS) entry which is preliminary data.</text>
</comment>
<keyword evidence="3" id="KW-1185">Reference proteome</keyword>
<dbReference type="AlphaFoldDB" id="A0ABD2IP39"/>
<protein>
    <submittedName>
        <fullName evidence="2">Uncharacterized protein</fullName>
    </submittedName>
</protein>
<dbReference type="Proteomes" id="UP001620645">
    <property type="component" value="Unassembled WGS sequence"/>
</dbReference>
<sequence>MRKNLHELRRWAQSRKNVRYTLNLICVSLFVLTVADQDMNLIKQVAIWHETTQWQKRLIKQNVNMGAKQLKRDNVYELIGDFAKALLPSSFLYDYCKEANCASSSILLNYAVELCKLSSSLIADANRFELCIETAKAAISKAEMDERTVMVLLSTVKDICPYNYEAIELLFHTMHEIATNGKIEPENPDLVLIRGGYMLLKFLRCTNRGKNISSGEIRWYKQFTTQKNWNSSLSYVTNTELVLADETAGAPSLDESAILRRIREPMK</sequence>
<evidence type="ECO:0000313" key="3">
    <source>
        <dbReference type="Proteomes" id="UP001620645"/>
    </source>
</evidence>
<accession>A0ABD2IP39</accession>
<name>A0ABD2IP39_HETSC</name>
<proteinExistence type="predicted"/>
<evidence type="ECO:0000256" key="1">
    <source>
        <dbReference type="SAM" id="Phobius"/>
    </source>
</evidence>